<keyword evidence="8 11" id="KW-0067">ATP-binding</keyword>
<feature type="binding site" evidence="11">
    <location>
        <position position="143"/>
    </location>
    <ligand>
        <name>substrate</name>
    </ligand>
</feature>
<dbReference type="RefSeq" id="WP_125138352.1">
    <property type="nucleotide sequence ID" value="NZ_LR130778.1"/>
</dbReference>
<dbReference type="InterPro" id="IPR023000">
    <property type="entry name" value="Shikimate_kinase_CS"/>
</dbReference>
<dbReference type="OrthoDB" id="9800332at2"/>
<organism evidence="12 13">
    <name type="scientific">Petrocella atlantisensis</name>
    <dbReference type="NCBI Taxonomy" id="2173034"/>
    <lineage>
        <taxon>Bacteria</taxon>
        <taxon>Bacillati</taxon>
        <taxon>Bacillota</taxon>
        <taxon>Clostridia</taxon>
        <taxon>Lachnospirales</taxon>
        <taxon>Vallitaleaceae</taxon>
        <taxon>Petrocella</taxon>
    </lineage>
</organism>
<comment type="catalytic activity">
    <reaction evidence="10 11">
        <text>shikimate + ATP = 3-phosphoshikimate + ADP + H(+)</text>
        <dbReference type="Rhea" id="RHEA:13121"/>
        <dbReference type="ChEBI" id="CHEBI:15378"/>
        <dbReference type="ChEBI" id="CHEBI:30616"/>
        <dbReference type="ChEBI" id="CHEBI:36208"/>
        <dbReference type="ChEBI" id="CHEBI:145989"/>
        <dbReference type="ChEBI" id="CHEBI:456216"/>
        <dbReference type="EC" id="2.7.1.71"/>
    </reaction>
</comment>
<comment type="subunit">
    <text evidence="11">Monomer.</text>
</comment>
<dbReference type="PANTHER" id="PTHR21087:SF16">
    <property type="entry name" value="SHIKIMATE KINASE 1, CHLOROPLASTIC"/>
    <property type="match status" value="1"/>
</dbReference>
<comment type="caution">
    <text evidence="11">Lacks conserved residue(s) required for the propagation of feature annotation.</text>
</comment>
<dbReference type="InterPro" id="IPR031322">
    <property type="entry name" value="Shikimate/glucono_kinase"/>
</dbReference>
<dbReference type="KEGG" id="cbar:PATL70BA_3445"/>
<evidence type="ECO:0000256" key="10">
    <source>
        <dbReference type="ARBA" id="ARBA00048567"/>
    </source>
</evidence>
<keyword evidence="9 11" id="KW-0057">Aromatic amino acid biosynthesis</keyword>
<dbReference type="GO" id="GO:0005524">
    <property type="term" value="F:ATP binding"/>
    <property type="evidence" value="ECO:0007669"/>
    <property type="project" value="UniProtKB-UniRule"/>
</dbReference>
<dbReference type="GO" id="GO:0004765">
    <property type="term" value="F:shikimate kinase activity"/>
    <property type="evidence" value="ECO:0007669"/>
    <property type="project" value="UniProtKB-UniRule"/>
</dbReference>
<evidence type="ECO:0000256" key="6">
    <source>
        <dbReference type="ARBA" id="ARBA00022741"/>
    </source>
</evidence>
<comment type="subcellular location">
    <subcellularLocation>
        <location evidence="11">Cytoplasm</location>
    </subcellularLocation>
</comment>
<keyword evidence="11" id="KW-0963">Cytoplasm</keyword>
<dbReference type="PRINTS" id="PR01100">
    <property type="entry name" value="SHIKIMTKNASE"/>
</dbReference>
<keyword evidence="13" id="KW-1185">Reference proteome</keyword>
<dbReference type="InterPro" id="IPR027417">
    <property type="entry name" value="P-loop_NTPase"/>
</dbReference>
<feature type="binding site" evidence="11">
    <location>
        <position position="63"/>
    </location>
    <ligand>
        <name>substrate</name>
    </ligand>
</feature>
<dbReference type="PANTHER" id="PTHR21087">
    <property type="entry name" value="SHIKIMATE KINASE"/>
    <property type="match status" value="1"/>
</dbReference>
<accession>A0A3P7S430</accession>
<evidence type="ECO:0000256" key="4">
    <source>
        <dbReference type="ARBA" id="ARBA00022605"/>
    </source>
</evidence>
<evidence type="ECO:0000256" key="1">
    <source>
        <dbReference type="ARBA" id="ARBA00004842"/>
    </source>
</evidence>
<dbReference type="Proteomes" id="UP000279029">
    <property type="component" value="Chromosome"/>
</dbReference>
<evidence type="ECO:0000256" key="8">
    <source>
        <dbReference type="ARBA" id="ARBA00022840"/>
    </source>
</evidence>
<feature type="binding site" evidence="11">
    <location>
        <position position="21"/>
    </location>
    <ligand>
        <name>Mg(2+)</name>
        <dbReference type="ChEBI" id="CHEBI:18420"/>
    </ligand>
</feature>
<comment type="cofactor">
    <cofactor evidence="11">
        <name>Mg(2+)</name>
        <dbReference type="ChEBI" id="CHEBI:18420"/>
    </cofactor>
    <text evidence="11">Binds 1 Mg(2+) ion per subunit.</text>
</comment>
<evidence type="ECO:0000256" key="11">
    <source>
        <dbReference type="HAMAP-Rule" id="MF_00109"/>
    </source>
</evidence>
<evidence type="ECO:0000256" key="9">
    <source>
        <dbReference type="ARBA" id="ARBA00023141"/>
    </source>
</evidence>
<dbReference type="CDD" id="cd00464">
    <property type="entry name" value="SK"/>
    <property type="match status" value="1"/>
</dbReference>
<dbReference type="GO" id="GO:0009073">
    <property type="term" value="P:aromatic amino acid family biosynthetic process"/>
    <property type="evidence" value="ECO:0007669"/>
    <property type="project" value="UniProtKB-KW"/>
</dbReference>
<dbReference type="EMBL" id="LR130778">
    <property type="protein sequence ID" value="VDN49382.1"/>
    <property type="molecule type" value="Genomic_DNA"/>
</dbReference>
<sequence>MNEGNKGENIVLIGFMGCGKTSVTKELAKRLNLNFIDMDEKIEKAEGKTVSEIFRDHGEAYFRELETTYLKSLKDQKNKIISTGGGVILREENIEMLKKIGVVVFLQADVAHILKNIKDDHKRPLLQEEQDLEGKISSMLEIREPLYLSTANVIIQTSGKPIKSIVDEILAIL</sequence>
<dbReference type="HAMAP" id="MF_00109">
    <property type="entry name" value="Shikimate_kinase"/>
    <property type="match status" value="1"/>
</dbReference>
<dbReference type="Gene3D" id="3.40.50.300">
    <property type="entry name" value="P-loop containing nucleotide triphosphate hydrolases"/>
    <property type="match status" value="1"/>
</dbReference>
<feature type="binding site" evidence="11">
    <location>
        <position position="39"/>
    </location>
    <ligand>
        <name>substrate</name>
    </ligand>
</feature>
<comment type="pathway">
    <text evidence="1 11">Metabolic intermediate biosynthesis; chorismate biosynthesis; chorismate from D-erythrose 4-phosphate and phosphoenolpyruvate: step 5/7.</text>
</comment>
<dbReference type="AlphaFoldDB" id="A0A3P7S430"/>
<feature type="binding site" evidence="11">
    <location>
        <position position="123"/>
    </location>
    <ligand>
        <name>ATP</name>
        <dbReference type="ChEBI" id="CHEBI:30616"/>
    </ligand>
</feature>
<dbReference type="SUPFAM" id="SSF52540">
    <property type="entry name" value="P-loop containing nucleoside triphosphate hydrolases"/>
    <property type="match status" value="1"/>
</dbReference>
<keyword evidence="7 11" id="KW-0418">Kinase</keyword>
<dbReference type="PROSITE" id="PS01128">
    <property type="entry name" value="SHIKIMATE_KINASE"/>
    <property type="match status" value="1"/>
</dbReference>
<evidence type="ECO:0000256" key="5">
    <source>
        <dbReference type="ARBA" id="ARBA00022679"/>
    </source>
</evidence>
<dbReference type="GO" id="GO:0008652">
    <property type="term" value="P:amino acid biosynthetic process"/>
    <property type="evidence" value="ECO:0007669"/>
    <property type="project" value="UniProtKB-KW"/>
</dbReference>
<dbReference type="GO" id="GO:0005829">
    <property type="term" value="C:cytosol"/>
    <property type="evidence" value="ECO:0007669"/>
    <property type="project" value="TreeGrafter"/>
</dbReference>
<feature type="binding site" evidence="11">
    <location>
        <position position="85"/>
    </location>
    <ligand>
        <name>substrate</name>
    </ligand>
</feature>
<keyword evidence="6 11" id="KW-0547">Nucleotide-binding</keyword>
<proteinExistence type="inferred from homology"/>
<dbReference type="InterPro" id="IPR000623">
    <property type="entry name" value="Shikimate_kinase/TSH1"/>
</dbReference>
<name>A0A3P7S430_9FIRM</name>
<protein>
    <recommendedName>
        <fullName evidence="3 11">Shikimate kinase</fullName>
        <shortName evidence="11">SK</shortName>
        <ecNumber evidence="3 11">2.7.1.71</ecNumber>
    </recommendedName>
</protein>
<comment type="similarity">
    <text evidence="2 11">Belongs to the shikimate kinase family.</text>
</comment>
<dbReference type="GO" id="GO:0009423">
    <property type="term" value="P:chorismate biosynthetic process"/>
    <property type="evidence" value="ECO:0007669"/>
    <property type="project" value="UniProtKB-UniRule"/>
</dbReference>
<dbReference type="Pfam" id="PF01202">
    <property type="entry name" value="SKI"/>
    <property type="match status" value="1"/>
</dbReference>
<reference evidence="12 13" key="1">
    <citation type="submission" date="2018-09" db="EMBL/GenBank/DDBJ databases">
        <authorList>
            <person name="Postec A."/>
        </authorList>
    </citation>
    <scope>NUCLEOTIDE SEQUENCE [LARGE SCALE GENOMIC DNA]</scope>
    <source>
        <strain evidence="12">70B-A</strain>
    </source>
</reference>
<evidence type="ECO:0000256" key="2">
    <source>
        <dbReference type="ARBA" id="ARBA00006997"/>
    </source>
</evidence>
<evidence type="ECO:0000313" key="13">
    <source>
        <dbReference type="Proteomes" id="UP000279029"/>
    </source>
</evidence>
<keyword evidence="5 11" id="KW-0808">Transferase</keyword>
<evidence type="ECO:0000256" key="7">
    <source>
        <dbReference type="ARBA" id="ARBA00022777"/>
    </source>
</evidence>
<comment type="function">
    <text evidence="11">Catalyzes the specific phosphorylation of the 3-hydroxyl group of shikimic acid using ATP as a cosubstrate.</text>
</comment>
<dbReference type="UniPathway" id="UPA00053">
    <property type="reaction ID" value="UER00088"/>
</dbReference>
<evidence type="ECO:0000256" key="3">
    <source>
        <dbReference type="ARBA" id="ARBA00012154"/>
    </source>
</evidence>
<keyword evidence="11" id="KW-0479">Metal-binding</keyword>
<keyword evidence="11" id="KW-0460">Magnesium</keyword>
<gene>
    <name evidence="11 12" type="primary">aroK</name>
    <name evidence="12" type="ORF">PATL70BA_3445</name>
</gene>
<evidence type="ECO:0000313" key="12">
    <source>
        <dbReference type="EMBL" id="VDN49382.1"/>
    </source>
</evidence>
<dbReference type="EC" id="2.7.1.71" evidence="3 11"/>
<feature type="binding site" evidence="11">
    <location>
        <begin position="17"/>
        <end position="22"/>
    </location>
    <ligand>
        <name>ATP</name>
        <dbReference type="ChEBI" id="CHEBI:30616"/>
    </ligand>
</feature>
<keyword evidence="4 11" id="KW-0028">Amino-acid biosynthesis</keyword>
<dbReference type="GO" id="GO:0000287">
    <property type="term" value="F:magnesium ion binding"/>
    <property type="evidence" value="ECO:0007669"/>
    <property type="project" value="UniProtKB-UniRule"/>
</dbReference>